<evidence type="ECO:0000313" key="3">
    <source>
        <dbReference type="Proteomes" id="UP000018949"/>
    </source>
</evidence>
<keyword evidence="1" id="KW-0413">Isomerase</keyword>
<dbReference type="GO" id="GO:0140098">
    <property type="term" value="F:catalytic activity, acting on RNA"/>
    <property type="evidence" value="ECO:0007669"/>
    <property type="project" value="UniProtKB-ARBA"/>
</dbReference>
<name>W4RQU9_9BACI</name>
<dbReference type="InterPro" id="IPR020094">
    <property type="entry name" value="TruA/RsuA/RluB/E/F_N"/>
</dbReference>
<organism evidence="2 3">
    <name type="scientific">Mesobacillus boroniphilus JCM 21738</name>
    <dbReference type="NCBI Taxonomy" id="1294265"/>
    <lineage>
        <taxon>Bacteria</taxon>
        <taxon>Bacillati</taxon>
        <taxon>Bacillota</taxon>
        <taxon>Bacilli</taxon>
        <taxon>Bacillales</taxon>
        <taxon>Bacillaceae</taxon>
        <taxon>Mesobacillus</taxon>
    </lineage>
</organism>
<protein>
    <submittedName>
        <fullName evidence="2">tRNA pseudouridine synthase A</fullName>
    </submittedName>
</protein>
<evidence type="ECO:0000256" key="1">
    <source>
        <dbReference type="ARBA" id="ARBA00023235"/>
    </source>
</evidence>
<dbReference type="eggNOG" id="COG0101">
    <property type="taxonomic scope" value="Bacteria"/>
</dbReference>
<accession>W4RQU9</accession>
<proteinExistence type="predicted"/>
<dbReference type="GO" id="GO:0009982">
    <property type="term" value="F:pseudouridine synthase activity"/>
    <property type="evidence" value="ECO:0007669"/>
    <property type="project" value="InterPro"/>
</dbReference>
<gene>
    <name evidence="2" type="ORF">JCM21738_3749</name>
</gene>
<dbReference type="AlphaFoldDB" id="W4RQU9"/>
<sequence>MPRIKCTISYDGTGFSGYQVQPGKRTVQGELEKALEKLSKVQASESVRLAVQTQEYMPAAGRPF</sequence>
<dbReference type="EMBL" id="BAUW01000054">
    <property type="protein sequence ID" value="GAE46825.1"/>
    <property type="molecule type" value="Genomic_DNA"/>
</dbReference>
<evidence type="ECO:0000313" key="2">
    <source>
        <dbReference type="EMBL" id="GAE46825.1"/>
    </source>
</evidence>
<dbReference type="GO" id="GO:0001522">
    <property type="term" value="P:pseudouridine synthesis"/>
    <property type="evidence" value="ECO:0007669"/>
    <property type="project" value="InterPro"/>
</dbReference>
<dbReference type="Proteomes" id="UP000018949">
    <property type="component" value="Unassembled WGS sequence"/>
</dbReference>
<dbReference type="Gene3D" id="3.30.70.580">
    <property type="entry name" value="Pseudouridine synthase I, catalytic domain, N-terminal subdomain"/>
    <property type="match status" value="1"/>
</dbReference>
<dbReference type="GO" id="GO:0003723">
    <property type="term" value="F:RNA binding"/>
    <property type="evidence" value="ECO:0007669"/>
    <property type="project" value="InterPro"/>
</dbReference>
<comment type="caution">
    <text evidence="2">The sequence shown here is derived from an EMBL/GenBank/DDBJ whole genome shotgun (WGS) entry which is preliminary data.</text>
</comment>
<reference evidence="2 3" key="1">
    <citation type="submission" date="2013-12" db="EMBL/GenBank/DDBJ databases">
        <title>NBRP : Genome information of microbial organism related human and environment.</title>
        <authorList>
            <person name="Hattori M."/>
            <person name="Oshima K."/>
            <person name="Inaba H."/>
            <person name="Suda W."/>
            <person name="Sakamoto M."/>
            <person name="Iino T."/>
            <person name="Kitahara M."/>
            <person name="Oshida Y."/>
            <person name="Iida T."/>
            <person name="Kudo T."/>
            <person name="Itoh T."/>
            <person name="Ahmed I."/>
            <person name="Ohkuma M."/>
        </authorList>
    </citation>
    <scope>NUCLEOTIDE SEQUENCE [LARGE SCALE GENOMIC DNA]</scope>
    <source>
        <strain evidence="2 3">JCM 21738</strain>
    </source>
</reference>
<dbReference type="SUPFAM" id="SSF55120">
    <property type="entry name" value="Pseudouridine synthase"/>
    <property type="match status" value="1"/>
</dbReference>
<keyword evidence="3" id="KW-1185">Reference proteome</keyword>
<dbReference type="GO" id="GO:0006396">
    <property type="term" value="P:RNA processing"/>
    <property type="evidence" value="ECO:0007669"/>
    <property type="project" value="UniProtKB-ARBA"/>
</dbReference>
<dbReference type="InterPro" id="IPR020103">
    <property type="entry name" value="PsdUridine_synth_cat_dom_sf"/>
</dbReference>